<dbReference type="Proteomes" id="UP001221898">
    <property type="component" value="Unassembled WGS sequence"/>
</dbReference>
<dbReference type="EMBL" id="JAINUG010000088">
    <property type="protein sequence ID" value="KAJ8398821.1"/>
    <property type="molecule type" value="Genomic_DNA"/>
</dbReference>
<proteinExistence type="predicted"/>
<name>A0AAD7SA39_9TELE</name>
<gene>
    <name evidence="1" type="ORF">AAFF_G00420180</name>
</gene>
<protein>
    <submittedName>
        <fullName evidence="1">Uncharacterized protein</fullName>
    </submittedName>
</protein>
<reference evidence="1" key="1">
    <citation type="journal article" date="2023" name="Science">
        <title>Genome structures resolve the early diversification of teleost fishes.</title>
        <authorList>
            <person name="Parey E."/>
            <person name="Louis A."/>
            <person name="Montfort J."/>
            <person name="Bouchez O."/>
            <person name="Roques C."/>
            <person name="Iampietro C."/>
            <person name="Lluch J."/>
            <person name="Castinel A."/>
            <person name="Donnadieu C."/>
            <person name="Desvignes T."/>
            <person name="Floi Bucao C."/>
            <person name="Jouanno E."/>
            <person name="Wen M."/>
            <person name="Mejri S."/>
            <person name="Dirks R."/>
            <person name="Jansen H."/>
            <person name="Henkel C."/>
            <person name="Chen W.J."/>
            <person name="Zahm M."/>
            <person name="Cabau C."/>
            <person name="Klopp C."/>
            <person name="Thompson A.W."/>
            <person name="Robinson-Rechavi M."/>
            <person name="Braasch I."/>
            <person name="Lecointre G."/>
            <person name="Bobe J."/>
            <person name="Postlethwait J.H."/>
            <person name="Berthelot C."/>
            <person name="Roest Crollius H."/>
            <person name="Guiguen Y."/>
        </authorList>
    </citation>
    <scope>NUCLEOTIDE SEQUENCE</scope>
    <source>
        <strain evidence="1">NC1722</strain>
    </source>
</reference>
<comment type="caution">
    <text evidence="1">The sequence shown here is derived from an EMBL/GenBank/DDBJ whole genome shotgun (WGS) entry which is preliminary data.</text>
</comment>
<keyword evidence="2" id="KW-1185">Reference proteome</keyword>
<evidence type="ECO:0000313" key="2">
    <source>
        <dbReference type="Proteomes" id="UP001221898"/>
    </source>
</evidence>
<organism evidence="1 2">
    <name type="scientific">Aldrovandia affinis</name>
    <dbReference type="NCBI Taxonomy" id="143900"/>
    <lineage>
        <taxon>Eukaryota</taxon>
        <taxon>Metazoa</taxon>
        <taxon>Chordata</taxon>
        <taxon>Craniata</taxon>
        <taxon>Vertebrata</taxon>
        <taxon>Euteleostomi</taxon>
        <taxon>Actinopterygii</taxon>
        <taxon>Neopterygii</taxon>
        <taxon>Teleostei</taxon>
        <taxon>Notacanthiformes</taxon>
        <taxon>Halosauridae</taxon>
        <taxon>Aldrovandia</taxon>
    </lineage>
</organism>
<sequence length="82" mass="8884">MAIHRLQPPQLPHVCLQLPLAPVSGSHACQLLRAPALYIPDGLLQGEFLTILLSEAIKDDLESRELEDNLESLITLSASTTG</sequence>
<dbReference type="AlphaFoldDB" id="A0AAD7SA39"/>
<evidence type="ECO:0000313" key="1">
    <source>
        <dbReference type="EMBL" id="KAJ8398821.1"/>
    </source>
</evidence>
<accession>A0AAD7SA39</accession>